<gene>
    <name evidence="1" type="ORF">SK3146_04850</name>
</gene>
<evidence type="ECO:0000313" key="2">
    <source>
        <dbReference type="Proteomes" id="UP001057134"/>
    </source>
</evidence>
<dbReference type="Proteomes" id="UP001057134">
    <property type="component" value="Chromosome"/>
</dbReference>
<reference evidence="1" key="1">
    <citation type="submission" date="2018-02" db="EMBL/GenBank/DDBJ databases">
        <authorList>
            <person name="Kim S.-K."/>
            <person name="Jung H.-I."/>
            <person name="Lee S.-W."/>
        </authorList>
    </citation>
    <scope>NUCLEOTIDE SEQUENCE</scope>
    <source>
        <strain evidence="1">SK3146</strain>
    </source>
</reference>
<name>A0ABY4RSM0_9BACL</name>
<accession>A0ABY4RSM0</accession>
<sequence>MDLHESGLAAYMNQPTEIQMNTLKDLELKGK</sequence>
<protein>
    <submittedName>
        <fullName evidence="1">Uncharacterized protein</fullName>
    </submittedName>
</protein>
<evidence type="ECO:0000313" key="1">
    <source>
        <dbReference type="EMBL" id="UQZ85561.1"/>
    </source>
</evidence>
<dbReference type="EMBL" id="CP027059">
    <property type="protein sequence ID" value="UQZ85561.1"/>
    <property type="molecule type" value="Genomic_DNA"/>
</dbReference>
<proteinExistence type="predicted"/>
<organism evidence="1 2">
    <name type="scientific">Paenibacillus konkukensis</name>
    <dbReference type="NCBI Taxonomy" id="2020716"/>
    <lineage>
        <taxon>Bacteria</taxon>
        <taxon>Bacillati</taxon>
        <taxon>Bacillota</taxon>
        <taxon>Bacilli</taxon>
        <taxon>Bacillales</taxon>
        <taxon>Paenibacillaceae</taxon>
        <taxon>Paenibacillus</taxon>
    </lineage>
</organism>
<reference evidence="1" key="2">
    <citation type="journal article" date="2021" name="J Anim Sci Technol">
        <title>Complete genome sequence of Paenibacillus konkukensis sp. nov. SK3146 as a potential probiotic strain.</title>
        <authorList>
            <person name="Jung H.I."/>
            <person name="Park S."/>
            <person name="Niu K.M."/>
            <person name="Lee S.W."/>
            <person name="Kothari D."/>
            <person name="Yi K.J."/>
            <person name="Kim S.K."/>
        </authorList>
    </citation>
    <scope>NUCLEOTIDE SEQUENCE</scope>
    <source>
        <strain evidence="1">SK3146</strain>
    </source>
</reference>
<keyword evidence="2" id="KW-1185">Reference proteome</keyword>